<name>A0ABY1ZQE0_9GAMM</name>
<dbReference type="Pfam" id="PF00437">
    <property type="entry name" value="T2SSE"/>
    <property type="match status" value="1"/>
</dbReference>
<organism evidence="3 4">
    <name type="scientific">Marinobacter halodurans</name>
    <dbReference type="NCBI Taxonomy" id="2528979"/>
    <lineage>
        <taxon>Bacteria</taxon>
        <taxon>Pseudomonadati</taxon>
        <taxon>Pseudomonadota</taxon>
        <taxon>Gammaproteobacteria</taxon>
        <taxon>Pseudomonadales</taxon>
        <taxon>Marinobacteraceae</taxon>
        <taxon>Marinobacter</taxon>
    </lineage>
</organism>
<dbReference type="Gene3D" id="3.40.50.300">
    <property type="entry name" value="P-loop containing nucleotide triphosphate hydrolases"/>
    <property type="match status" value="1"/>
</dbReference>
<dbReference type="RefSeq" id="WP_131480533.1">
    <property type="nucleotide sequence ID" value="NZ_SJDL01000008.1"/>
</dbReference>
<evidence type="ECO:0000313" key="4">
    <source>
        <dbReference type="Proteomes" id="UP000313645"/>
    </source>
</evidence>
<proteinExistence type="inferred from homology"/>
<comment type="caution">
    <text evidence="3">The sequence shown here is derived from an EMBL/GenBank/DDBJ whole genome shotgun (WGS) entry which is preliminary data.</text>
</comment>
<evidence type="ECO:0000256" key="1">
    <source>
        <dbReference type="ARBA" id="ARBA00006611"/>
    </source>
</evidence>
<dbReference type="Proteomes" id="UP000313645">
    <property type="component" value="Unassembled WGS sequence"/>
</dbReference>
<accession>A0ABY1ZQE0</accession>
<dbReference type="InterPro" id="IPR050921">
    <property type="entry name" value="T4SS_GSP_E_ATPase"/>
</dbReference>
<feature type="domain" description="Bacterial type II secretion system protein E" evidence="2">
    <location>
        <begin position="141"/>
        <end position="277"/>
    </location>
</feature>
<dbReference type="SUPFAM" id="SSF52540">
    <property type="entry name" value="P-loop containing nucleoside triphosphate hydrolases"/>
    <property type="match status" value="1"/>
</dbReference>
<dbReference type="InterPro" id="IPR027417">
    <property type="entry name" value="P-loop_NTPase"/>
</dbReference>
<reference evidence="3 4" key="1">
    <citation type="submission" date="2019-02" db="EMBL/GenBank/DDBJ databases">
        <title>Marinobacter halodurans sp. nov., a marine bacterium isolated from sea tidal flat.</title>
        <authorList>
            <person name="Yoo Y."/>
            <person name="Lee D.W."/>
            <person name="Kim B.S."/>
            <person name="Kim J.-J."/>
        </authorList>
    </citation>
    <scope>NUCLEOTIDE SEQUENCE [LARGE SCALE GENOMIC DNA]</scope>
    <source>
        <strain evidence="3 4">YJ-S3-2</strain>
    </source>
</reference>
<dbReference type="PANTHER" id="PTHR30486:SF6">
    <property type="entry name" value="TYPE IV PILUS RETRACTATION ATPASE PILT"/>
    <property type="match status" value="1"/>
</dbReference>
<dbReference type="EMBL" id="SJDL01000008">
    <property type="protein sequence ID" value="TBW57457.1"/>
    <property type="molecule type" value="Genomic_DNA"/>
</dbReference>
<keyword evidence="4" id="KW-1185">Reference proteome</keyword>
<protein>
    <submittedName>
        <fullName evidence="3">Secretion system protein E</fullName>
    </submittedName>
</protein>
<gene>
    <name evidence="3" type="ORF">EZI54_07295</name>
</gene>
<dbReference type="Gene3D" id="3.30.450.90">
    <property type="match status" value="1"/>
</dbReference>
<evidence type="ECO:0000313" key="3">
    <source>
        <dbReference type="EMBL" id="TBW57457.1"/>
    </source>
</evidence>
<comment type="similarity">
    <text evidence="1">Belongs to the GSP E family.</text>
</comment>
<dbReference type="PANTHER" id="PTHR30486">
    <property type="entry name" value="TWITCHING MOTILITY PROTEIN PILT"/>
    <property type="match status" value="1"/>
</dbReference>
<evidence type="ECO:0000259" key="2">
    <source>
        <dbReference type="Pfam" id="PF00437"/>
    </source>
</evidence>
<dbReference type="InterPro" id="IPR001482">
    <property type="entry name" value="T2SS/T4SS_dom"/>
</dbReference>
<sequence>MSEEDVPHIDDSHPLTKPKLTNILIALYEWGIDDVLIQDDEFLAVKRKNRLITVGSRPLELETVQQVLDTMHRPTSSATIQEGTDFDFTYSVQKDRVTAYRFRVNATGALGMYGNPIGLDITMRRIAQVPPTLDALNVPAALADNLYPNSGIVIIAGETGSGKTTKLGAIIRELLTQDEGKRIVSYESPIEFDFRAIPNRTGRIGQSDPHQHIKGYPRAGANALRRNPDVILLGEARDYETIQGAVNNAETGHSVYTTVHVGSVAETFTRMINVFPADERMRALSGLIGSTRVLVYQELLSTLDGGRVAAREFLVLNDKMRTKLYATPEDQITPVLKDMVRKYGQPIIDDIRSYYEQGLLPKRLLDQYEAEFGEQGEAA</sequence>